<comment type="similarity">
    <text evidence="2 7">Belongs to the DedA family.</text>
</comment>
<dbReference type="EMBL" id="BLKZ01000002">
    <property type="protein sequence ID" value="GFG93268.1"/>
    <property type="molecule type" value="Genomic_DNA"/>
</dbReference>
<keyword evidence="4 7" id="KW-0812">Transmembrane</keyword>
<organism evidence="9 10">
    <name type="scientific">Mycobacterium bourgelatii</name>
    <dbReference type="NCBI Taxonomy" id="1273442"/>
    <lineage>
        <taxon>Bacteria</taxon>
        <taxon>Bacillati</taxon>
        <taxon>Actinomycetota</taxon>
        <taxon>Actinomycetes</taxon>
        <taxon>Mycobacteriales</taxon>
        <taxon>Mycobacteriaceae</taxon>
        <taxon>Mycobacterium</taxon>
    </lineage>
</organism>
<evidence type="ECO:0000256" key="4">
    <source>
        <dbReference type="ARBA" id="ARBA00022692"/>
    </source>
</evidence>
<comment type="subcellular location">
    <subcellularLocation>
        <location evidence="1 7">Cell membrane</location>
        <topology evidence="1 7">Multi-pass membrane protein</topology>
    </subcellularLocation>
</comment>
<evidence type="ECO:0000256" key="3">
    <source>
        <dbReference type="ARBA" id="ARBA00022475"/>
    </source>
</evidence>
<evidence type="ECO:0000256" key="7">
    <source>
        <dbReference type="RuleBase" id="RU367016"/>
    </source>
</evidence>
<dbReference type="PANTHER" id="PTHR30353:SF0">
    <property type="entry name" value="TRANSMEMBRANE PROTEIN"/>
    <property type="match status" value="1"/>
</dbReference>
<gene>
    <name evidence="9" type="ORF">MBOU_53100</name>
</gene>
<feature type="transmembrane region" description="Helical" evidence="7">
    <location>
        <begin position="138"/>
        <end position="163"/>
    </location>
</feature>
<keyword evidence="10" id="KW-1185">Reference proteome</keyword>
<feature type="domain" description="VTT" evidence="8">
    <location>
        <begin position="32"/>
        <end position="156"/>
    </location>
</feature>
<proteinExistence type="inferred from homology"/>
<evidence type="ECO:0000256" key="6">
    <source>
        <dbReference type="ARBA" id="ARBA00023136"/>
    </source>
</evidence>
<evidence type="ECO:0000259" key="8">
    <source>
        <dbReference type="Pfam" id="PF09335"/>
    </source>
</evidence>
<evidence type="ECO:0000256" key="5">
    <source>
        <dbReference type="ARBA" id="ARBA00022989"/>
    </source>
</evidence>
<keyword evidence="5 7" id="KW-1133">Transmembrane helix</keyword>
<protein>
    <recommendedName>
        <fullName evidence="8">VTT domain-containing protein</fullName>
    </recommendedName>
</protein>
<evidence type="ECO:0000256" key="2">
    <source>
        <dbReference type="ARBA" id="ARBA00010792"/>
    </source>
</evidence>
<keyword evidence="3 7" id="KW-1003">Cell membrane</keyword>
<evidence type="ECO:0000313" key="9">
    <source>
        <dbReference type="EMBL" id="GFG93268.1"/>
    </source>
</evidence>
<accession>A0A7I9YXD0</accession>
<dbReference type="Pfam" id="PF09335">
    <property type="entry name" value="VTT_dom"/>
    <property type="match status" value="1"/>
</dbReference>
<dbReference type="PANTHER" id="PTHR30353">
    <property type="entry name" value="INNER MEMBRANE PROTEIN DEDA-RELATED"/>
    <property type="match status" value="1"/>
</dbReference>
<reference evidence="9 10" key="1">
    <citation type="journal article" date="2019" name="Emerg. Microbes Infect.">
        <title>Comprehensive subspecies identification of 175 nontuberculous mycobacteria species based on 7547 genomic profiles.</title>
        <authorList>
            <person name="Matsumoto Y."/>
            <person name="Kinjo T."/>
            <person name="Motooka D."/>
            <person name="Nabeya D."/>
            <person name="Jung N."/>
            <person name="Uechi K."/>
            <person name="Horii T."/>
            <person name="Iida T."/>
            <person name="Fujita J."/>
            <person name="Nakamura S."/>
        </authorList>
    </citation>
    <scope>NUCLEOTIDE SEQUENCE [LARGE SCALE GENOMIC DNA]</scope>
    <source>
        <strain evidence="9 10">JCM 30725</strain>
    </source>
</reference>
<keyword evidence="6 7" id="KW-0472">Membrane</keyword>
<evidence type="ECO:0000313" key="10">
    <source>
        <dbReference type="Proteomes" id="UP000465360"/>
    </source>
</evidence>
<name>A0A7I9YXD0_MYCBU</name>
<feature type="transmembrane region" description="Helical" evidence="7">
    <location>
        <begin position="169"/>
        <end position="192"/>
    </location>
</feature>
<dbReference type="GO" id="GO:0005886">
    <property type="term" value="C:plasma membrane"/>
    <property type="evidence" value="ECO:0007669"/>
    <property type="project" value="UniProtKB-SubCell"/>
</dbReference>
<sequence length="208" mass="22620">MFDSLLDTLGRSWWEYPLVLAICGFDAVVPVLPSETVLLTAGILSAEGSMVLGLVIVMAAIGGFLGDNLAYAIGNSADERVYRWFARGKRRKARLEWAQRELDRRGGPLVMVARFVPGGRTATTVSCGMLDFPYRTFIVFDAIGSILWAALNTGIGFVGGHAFEGRPLVAFAFSFAVALTLGGGIELVRWVLRRRKAERIPAESHASL</sequence>
<dbReference type="InterPro" id="IPR032818">
    <property type="entry name" value="DedA-like"/>
</dbReference>
<dbReference type="Proteomes" id="UP000465360">
    <property type="component" value="Unassembled WGS sequence"/>
</dbReference>
<evidence type="ECO:0000256" key="1">
    <source>
        <dbReference type="ARBA" id="ARBA00004651"/>
    </source>
</evidence>
<feature type="transmembrane region" description="Helical" evidence="7">
    <location>
        <begin position="52"/>
        <end position="73"/>
    </location>
</feature>
<dbReference type="InterPro" id="IPR032816">
    <property type="entry name" value="VTT_dom"/>
</dbReference>
<comment type="caution">
    <text evidence="9">The sequence shown here is derived from an EMBL/GenBank/DDBJ whole genome shotgun (WGS) entry which is preliminary data.</text>
</comment>
<feature type="transmembrane region" description="Helical" evidence="7">
    <location>
        <begin position="12"/>
        <end position="32"/>
    </location>
</feature>
<dbReference type="AlphaFoldDB" id="A0A7I9YXD0"/>
<dbReference type="RefSeq" id="WP_163719080.1">
    <property type="nucleotide sequence ID" value="NZ_BLKZ01000002.1"/>
</dbReference>